<gene>
    <name evidence="2" type="ORF">EZS28_011753</name>
</gene>
<feature type="region of interest" description="Disordered" evidence="1">
    <location>
        <begin position="373"/>
        <end position="428"/>
    </location>
</feature>
<proteinExistence type="predicted"/>
<feature type="compositionally biased region" description="Polar residues" evidence="1">
    <location>
        <begin position="373"/>
        <end position="382"/>
    </location>
</feature>
<feature type="compositionally biased region" description="Basic residues" evidence="1">
    <location>
        <begin position="401"/>
        <end position="415"/>
    </location>
</feature>
<feature type="region of interest" description="Disordered" evidence="1">
    <location>
        <begin position="449"/>
        <end position="510"/>
    </location>
</feature>
<evidence type="ECO:0000313" key="2">
    <source>
        <dbReference type="EMBL" id="KAA6392719.1"/>
    </source>
</evidence>
<reference evidence="2 3" key="1">
    <citation type="submission" date="2019-03" db="EMBL/GenBank/DDBJ databases">
        <title>Single cell metagenomics reveals metabolic interactions within the superorganism composed of flagellate Streblomastix strix and complex community of Bacteroidetes bacteria on its surface.</title>
        <authorList>
            <person name="Treitli S.C."/>
            <person name="Kolisko M."/>
            <person name="Husnik F."/>
            <person name="Keeling P."/>
            <person name="Hampl V."/>
        </authorList>
    </citation>
    <scope>NUCLEOTIDE SEQUENCE [LARGE SCALE GENOMIC DNA]</scope>
    <source>
        <strain evidence="2">ST1C</strain>
    </source>
</reference>
<dbReference type="EMBL" id="SNRW01002451">
    <property type="protein sequence ID" value="KAA6392719.1"/>
    <property type="molecule type" value="Genomic_DNA"/>
</dbReference>
<evidence type="ECO:0000256" key="1">
    <source>
        <dbReference type="SAM" id="MobiDB-lite"/>
    </source>
</evidence>
<dbReference type="Proteomes" id="UP000324800">
    <property type="component" value="Unassembled WGS sequence"/>
</dbReference>
<accession>A0A5J4WEK5</accession>
<feature type="region of interest" description="Disordered" evidence="1">
    <location>
        <begin position="105"/>
        <end position="137"/>
    </location>
</feature>
<comment type="caution">
    <text evidence="2">The sequence shown here is derived from an EMBL/GenBank/DDBJ whole genome shotgun (WGS) entry which is preliminary data.</text>
</comment>
<name>A0A5J4WEK5_9EUKA</name>
<feature type="compositionally biased region" description="Polar residues" evidence="1">
    <location>
        <begin position="457"/>
        <end position="469"/>
    </location>
</feature>
<sequence>MVQPDIHDKERQLEIEKDTGCESVEQIDSRLPLQNARFERGETNNQTWRLGHFTRPLLRISPPNSPNRIITIPSIPIPEQSLHVQGDAIWNQTLTNVLCNSNGTNTATNMNENRDQNNKLRRQHPSPSIEQGLSEKHDLECNRHTEIFQIHNKHRKQRVRTELNSNISRIVMESSQRNSQNETEEAITSSTRSIQYEKMDIDRNRDNSKTNSQINRKTKLFRTIILRSFTLPEHNGPPESISCKNERMEYNDDNEHDCNSRYKLVYSEIQSEYPSTINTDLIINDNYNRCSTQWMRFNTRERTGNDSNCSWNFEQKINHIIKQQQKNQSYNLRPTKFRQNLKQFASSIPSDQKRQQYCSFRHQEMERINIINKENQTGTLNNRKARNLDPDYSPPRSQKRDSRRTKQTIKGRRLQTKGEDFSADMSSDELEPNNRFILTKLQQSTAKIHVNNRRTWRNSNRCSKSNMQEGSPMYSSSYPSPSNSSEEDHRRADRSNGNCSTMARPDMVHRTRKRECSIPYAWLEQRNSGTRNIVNQEEFETPAREDMLFLDGLKVRKGRRFTRKILRILNVPKGAIDMILYGQRYNTQRRYYYAIEKLKKWTQINHYTVFDLLTMKPHIIITEVLAQFTSVNTSASSALQFLNGLHSMLSLTFDIDLKNNHMFQFTRKAISAHIIVKLKYEYTQKVGILFDYWRGKGSNRNLTNVELQIKLTSLLMTICSMRPAEIKGISLRHTVNCEKTDKVDL</sequence>
<organism evidence="2 3">
    <name type="scientific">Streblomastix strix</name>
    <dbReference type="NCBI Taxonomy" id="222440"/>
    <lineage>
        <taxon>Eukaryota</taxon>
        <taxon>Metamonada</taxon>
        <taxon>Preaxostyla</taxon>
        <taxon>Oxymonadida</taxon>
        <taxon>Streblomastigidae</taxon>
        <taxon>Streblomastix</taxon>
    </lineage>
</organism>
<dbReference type="OrthoDB" id="5960276at2759"/>
<dbReference type="AlphaFoldDB" id="A0A5J4WEK5"/>
<dbReference type="PANTHER" id="PTHR33066:SF2">
    <property type="entry name" value="FILAGGRIN-2-LIKE"/>
    <property type="match status" value="1"/>
</dbReference>
<dbReference type="PANTHER" id="PTHR33066">
    <property type="entry name" value="INTEGRASE_SAM-LIKE_N DOMAIN-CONTAINING PROTEIN"/>
    <property type="match status" value="1"/>
</dbReference>
<feature type="compositionally biased region" description="Low complexity" evidence="1">
    <location>
        <begin position="471"/>
        <end position="484"/>
    </location>
</feature>
<evidence type="ECO:0000313" key="3">
    <source>
        <dbReference type="Proteomes" id="UP000324800"/>
    </source>
</evidence>
<protein>
    <submittedName>
        <fullName evidence="2">Uncharacterized protein</fullName>
    </submittedName>
</protein>